<dbReference type="Proteomes" id="UP000636709">
    <property type="component" value="Unassembled WGS sequence"/>
</dbReference>
<gene>
    <name evidence="3" type="ORF">HU200_054490</name>
</gene>
<evidence type="ECO:0000256" key="1">
    <source>
        <dbReference type="ARBA" id="ARBA00022737"/>
    </source>
</evidence>
<evidence type="ECO:0008006" key="5">
    <source>
        <dbReference type="Google" id="ProtNLM"/>
    </source>
</evidence>
<reference evidence="3" key="1">
    <citation type="submission" date="2020-07" db="EMBL/GenBank/DDBJ databases">
        <title>Genome sequence and genetic diversity analysis of an under-domesticated orphan crop, white fonio (Digitaria exilis).</title>
        <authorList>
            <person name="Bennetzen J.L."/>
            <person name="Chen S."/>
            <person name="Ma X."/>
            <person name="Wang X."/>
            <person name="Yssel A.E.J."/>
            <person name="Chaluvadi S.R."/>
            <person name="Johnson M."/>
            <person name="Gangashetty P."/>
            <person name="Hamidou F."/>
            <person name="Sanogo M.D."/>
            <person name="Zwaenepoel A."/>
            <person name="Wallace J."/>
            <person name="Van De Peer Y."/>
            <person name="Van Deynze A."/>
        </authorList>
    </citation>
    <scope>NUCLEOTIDE SEQUENCE</scope>
    <source>
        <tissue evidence="3">Leaves</tissue>
    </source>
</reference>
<dbReference type="InterPro" id="IPR002885">
    <property type="entry name" value="PPR_rpt"/>
</dbReference>
<evidence type="ECO:0000313" key="3">
    <source>
        <dbReference type="EMBL" id="KAF8664768.1"/>
    </source>
</evidence>
<keyword evidence="1" id="KW-0677">Repeat</keyword>
<dbReference type="NCBIfam" id="TIGR00756">
    <property type="entry name" value="PPR"/>
    <property type="match status" value="1"/>
</dbReference>
<sequence length="195" mass="20973">MRLRRRYAELLRRASSLPLVASLHAAVLSRGVPALLAASLIHGYSACGDLASARAVFDEMPPWERTLSARTALASAFSAHGLCAEALGLFAGVEADMMDDKAVTVLLAACARAGMVDEGREVFARVPRPALQHYTCMVEMLGRAGEVEEAERLVAGMEARPDRVIFAALLAACRVHGRVDVAERVPGLMRRYSIA</sequence>
<dbReference type="InterPro" id="IPR046960">
    <property type="entry name" value="PPR_At4g14850-like_plant"/>
</dbReference>
<dbReference type="GO" id="GO:0003723">
    <property type="term" value="F:RNA binding"/>
    <property type="evidence" value="ECO:0007669"/>
    <property type="project" value="InterPro"/>
</dbReference>
<comment type="caution">
    <text evidence="3">The sequence shown here is derived from an EMBL/GenBank/DDBJ whole genome shotgun (WGS) entry which is preliminary data.</text>
</comment>
<dbReference type="Gene3D" id="1.25.40.10">
    <property type="entry name" value="Tetratricopeptide repeat domain"/>
    <property type="match status" value="1"/>
</dbReference>
<dbReference type="InterPro" id="IPR011990">
    <property type="entry name" value="TPR-like_helical_dom_sf"/>
</dbReference>
<organism evidence="3 4">
    <name type="scientific">Digitaria exilis</name>
    <dbReference type="NCBI Taxonomy" id="1010633"/>
    <lineage>
        <taxon>Eukaryota</taxon>
        <taxon>Viridiplantae</taxon>
        <taxon>Streptophyta</taxon>
        <taxon>Embryophyta</taxon>
        <taxon>Tracheophyta</taxon>
        <taxon>Spermatophyta</taxon>
        <taxon>Magnoliopsida</taxon>
        <taxon>Liliopsida</taxon>
        <taxon>Poales</taxon>
        <taxon>Poaceae</taxon>
        <taxon>PACMAD clade</taxon>
        <taxon>Panicoideae</taxon>
        <taxon>Panicodae</taxon>
        <taxon>Paniceae</taxon>
        <taxon>Anthephorinae</taxon>
        <taxon>Digitaria</taxon>
    </lineage>
</organism>
<proteinExistence type="predicted"/>
<name>A0A835AHS0_9POAL</name>
<dbReference type="OrthoDB" id="1731741at2759"/>
<dbReference type="PANTHER" id="PTHR47926:SF382">
    <property type="entry name" value="PENTACOTRIPEPTIDE-REPEAT REGION OF PRORP DOMAIN-CONTAINING PROTEIN"/>
    <property type="match status" value="1"/>
</dbReference>
<evidence type="ECO:0000256" key="2">
    <source>
        <dbReference type="ARBA" id="ARBA00022946"/>
    </source>
</evidence>
<dbReference type="GO" id="GO:0009451">
    <property type="term" value="P:RNA modification"/>
    <property type="evidence" value="ECO:0007669"/>
    <property type="project" value="InterPro"/>
</dbReference>
<dbReference type="EMBL" id="JACEFO010002347">
    <property type="protein sequence ID" value="KAF8664768.1"/>
    <property type="molecule type" value="Genomic_DNA"/>
</dbReference>
<protein>
    <recommendedName>
        <fullName evidence="5">Pentatricopeptide repeat-containing protein</fullName>
    </recommendedName>
</protein>
<accession>A0A835AHS0</accession>
<dbReference type="FunFam" id="1.25.40.10:FF:001407">
    <property type="entry name" value="Pentatricopeptide (PPR) repeat protein"/>
    <property type="match status" value="1"/>
</dbReference>
<evidence type="ECO:0000313" key="4">
    <source>
        <dbReference type="Proteomes" id="UP000636709"/>
    </source>
</evidence>
<dbReference type="AlphaFoldDB" id="A0A835AHS0"/>
<keyword evidence="4" id="KW-1185">Reference proteome</keyword>
<dbReference type="Pfam" id="PF01535">
    <property type="entry name" value="PPR"/>
    <property type="match status" value="3"/>
</dbReference>
<dbReference type="PANTHER" id="PTHR47926">
    <property type="entry name" value="PENTATRICOPEPTIDE REPEAT-CONTAINING PROTEIN"/>
    <property type="match status" value="1"/>
</dbReference>
<keyword evidence="2" id="KW-0809">Transit peptide</keyword>